<gene>
    <name evidence="1" type="ORF">CENA302_09730</name>
</gene>
<dbReference type="EMBL" id="MTPU01000039">
    <property type="protein sequence ID" value="OPH09587.1"/>
    <property type="molecule type" value="Genomic_DNA"/>
</dbReference>
<protein>
    <submittedName>
        <fullName evidence="1">Uncharacterized protein</fullName>
    </submittedName>
</protein>
<organism evidence="1 2">
    <name type="scientific">Cylindrospermopsis raciborskii CENA302</name>
    <dbReference type="NCBI Taxonomy" id="1170768"/>
    <lineage>
        <taxon>Bacteria</taxon>
        <taxon>Bacillati</taxon>
        <taxon>Cyanobacteriota</taxon>
        <taxon>Cyanophyceae</taxon>
        <taxon>Nostocales</taxon>
        <taxon>Aphanizomenonaceae</taxon>
        <taxon>Cylindrospermopsis</taxon>
    </lineage>
</organism>
<sequence length="93" mass="10958">MELIGHYVNYRRQTSKSLSNLLPEEDYKLYGLTTHEPTQLMRKLNSPILSAVILEKGFTTFWIITQGVTMLYNNFFFVKILQEQQLGTIENWL</sequence>
<reference evidence="1 2" key="1">
    <citation type="submission" date="2017-01" db="EMBL/GenBank/DDBJ databases">
        <authorList>
            <person name="Abreu V.A."/>
            <person name="Popin R.V."/>
            <person name="Rigonato J."/>
            <person name="Andreote A.P."/>
            <person name="Schaker P.C."/>
            <person name="Hoff-Risseti C."/>
            <person name="Alvarenga D.O."/>
            <person name="Varani A.M."/>
            <person name="Fiore M.F."/>
        </authorList>
    </citation>
    <scope>NUCLEOTIDE SEQUENCE [LARGE SCALE GENOMIC DNA]</scope>
    <source>
        <strain evidence="1 2">CENA302</strain>
    </source>
</reference>
<dbReference type="AlphaFoldDB" id="A0A9Q5QWN7"/>
<dbReference type="Proteomes" id="UP000190056">
    <property type="component" value="Unassembled WGS sequence"/>
</dbReference>
<name>A0A9Q5QWN7_9CYAN</name>
<evidence type="ECO:0000313" key="2">
    <source>
        <dbReference type="Proteomes" id="UP000190056"/>
    </source>
</evidence>
<comment type="caution">
    <text evidence="1">The sequence shown here is derived from an EMBL/GenBank/DDBJ whole genome shotgun (WGS) entry which is preliminary data.</text>
</comment>
<accession>A0A9Q5QWN7</accession>
<proteinExistence type="predicted"/>
<evidence type="ECO:0000313" key="1">
    <source>
        <dbReference type="EMBL" id="OPH09587.1"/>
    </source>
</evidence>